<dbReference type="PANTHER" id="PTHR33824">
    <property type="entry name" value="POLYKETIDE CYCLASE/DEHYDRASE AND LIPID TRANSPORT SUPERFAMILY PROTEIN"/>
    <property type="match status" value="1"/>
</dbReference>
<protein>
    <submittedName>
        <fullName evidence="3">Membrane protein</fullName>
    </submittedName>
</protein>
<proteinExistence type="predicted"/>
<evidence type="ECO:0000259" key="2">
    <source>
        <dbReference type="Pfam" id="PF03364"/>
    </source>
</evidence>
<accession>A0ABS4YDI5</accession>
<organism evidence="3 4">
    <name type="scientific">Streptomyces syringium</name>
    <dbReference type="NCBI Taxonomy" id="76729"/>
    <lineage>
        <taxon>Bacteria</taxon>
        <taxon>Bacillati</taxon>
        <taxon>Actinomycetota</taxon>
        <taxon>Actinomycetes</taxon>
        <taxon>Kitasatosporales</taxon>
        <taxon>Streptomycetaceae</taxon>
        <taxon>Streptomyces</taxon>
    </lineage>
</organism>
<feature type="domain" description="Coenzyme Q-binding protein COQ10 START" evidence="2">
    <location>
        <begin position="137"/>
        <end position="258"/>
    </location>
</feature>
<dbReference type="PANTHER" id="PTHR33824:SF7">
    <property type="entry name" value="POLYKETIDE CYCLASE_DEHYDRASE AND LIPID TRANSPORT SUPERFAMILY PROTEIN"/>
    <property type="match status" value="1"/>
</dbReference>
<dbReference type="SUPFAM" id="SSF55961">
    <property type="entry name" value="Bet v1-like"/>
    <property type="match status" value="1"/>
</dbReference>
<feature type="region of interest" description="Disordered" evidence="1">
    <location>
        <begin position="269"/>
        <end position="345"/>
    </location>
</feature>
<comment type="caution">
    <text evidence="3">The sequence shown here is derived from an EMBL/GenBank/DDBJ whole genome shotgun (WGS) entry which is preliminary data.</text>
</comment>
<dbReference type="InterPro" id="IPR047137">
    <property type="entry name" value="ORF3"/>
</dbReference>
<evidence type="ECO:0000313" key="4">
    <source>
        <dbReference type="Proteomes" id="UP001519291"/>
    </source>
</evidence>
<dbReference type="RefSeq" id="WP_209518210.1">
    <property type="nucleotide sequence ID" value="NZ_JAGIOH010000001.1"/>
</dbReference>
<dbReference type="CDD" id="cd07817">
    <property type="entry name" value="SRPBCC_8"/>
    <property type="match status" value="1"/>
</dbReference>
<reference evidence="3 4" key="1">
    <citation type="submission" date="2021-03" db="EMBL/GenBank/DDBJ databases">
        <title>Sequencing the genomes of 1000 actinobacteria strains.</title>
        <authorList>
            <person name="Klenk H.-P."/>
        </authorList>
    </citation>
    <scope>NUCLEOTIDE SEQUENCE [LARGE SCALE GENOMIC DNA]</scope>
    <source>
        <strain evidence="3 4">DSM 41480</strain>
    </source>
</reference>
<dbReference type="Pfam" id="PF03364">
    <property type="entry name" value="Polyketide_cyc"/>
    <property type="match status" value="1"/>
</dbReference>
<name>A0ABS4YDI5_9ACTN</name>
<dbReference type="EMBL" id="JAGIOH010000001">
    <property type="protein sequence ID" value="MBP2406862.1"/>
    <property type="molecule type" value="Genomic_DNA"/>
</dbReference>
<keyword evidence="4" id="KW-1185">Reference proteome</keyword>
<feature type="compositionally biased region" description="Acidic residues" evidence="1">
    <location>
        <begin position="287"/>
        <end position="335"/>
    </location>
</feature>
<evidence type="ECO:0000313" key="3">
    <source>
        <dbReference type="EMBL" id="MBP2406862.1"/>
    </source>
</evidence>
<gene>
    <name evidence="3" type="ORF">JO379_006331</name>
</gene>
<feature type="compositionally biased region" description="Basic and acidic residues" evidence="1">
    <location>
        <begin position="269"/>
        <end position="286"/>
    </location>
</feature>
<dbReference type="Gene3D" id="3.30.530.20">
    <property type="match status" value="1"/>
</dbReference>
<dbReference type="Proteomes" id="UP001519291">
    <property type="component" value="Unassembled WGS sequence"/>
</dbReference>
<dbReference type="InterPro" id="IPR005031">
    <property type="entry name" value="COQ10_START"/>
</dbReference>
<dbReference type="GeneID" id="91573170"/>
<evidence type="ECO:0000256" key="1">
    <source>
        <dbReference type="SAM" id="MobiDB-lite"/>
    </source>
</evidence>
<dbReference type="InterPro" id="IPR023393">
    <property type="entry name" value="START-like_dom_sf"/>
</dbReference>
<sequence length="345" mass="37690">MADTESGTQSAGKGVLGTVDAKKADRLKSELTHYALAQTERALAGLGRKLGESTVKLNDIAEGRSPGFARLALDGGRKLAEGKGPLRAGVEVGAARLKDGAKGLAQQVAQRIGKAGARGRKGERGRKPTVVMESVDVGVPVREAYDQWTRYQDFPAFAEGVEDAGAVDDTGSEWDLKVFWSSRHWTAHTTEQIPDERIAWTAHSAKGTGKGVVTFHPLGDSLTRILLVIEYSPKGLFERTGNIWRAQGRRARLDLKNFARYIALRGEAEEGRRDEIRDGEVVRSDDETQAEDDEAYATDDEVGAAEEAEYDDEYEDDPDAEDDVAEDAEDAEDEDRGGRGRKSRR</sequence>